<protein>
    <submittedName>
        <fullName evidence="1">Uncharacterized protein</fullName>
    </submittedName>
</protein>
<dbReference type="EMBL" id="BNAL01000019">
    <property type="protein sequence ID" value="GHG04445.1"/>
    <property type="molecule type" value="Genomic_DNA"/>
</dbReference>
<accession>A0ABQ3KCC9</accession>
<keyword evidence="2" id="KW-1185">Reference proteome</keyword>
<name>A0ABQ3KCC9_9DEIO</name>
<evidence type="ECO:0000313" key="2">
    <source>
        <dbReference type="Proteomes" id="UP000632154"/>
    </source>
</evidence>
<comment type="caution">
    <text evidence="1">The sequence shown here is derived from an EMBL/GenBank/DDBJ whole genome shotgun (WGS) entry which is preliminary data.</text>
</comment>
<dbReference type="Proteomes" id="UP000632154">
    <property type="component" value="Unassembled WGS sequence"/>
</dbReference>
<reference evidence="2" key="1">
    <citation type="journal article" date="2019" name="Int. J. Syst. Evol. Microbiol.">
        <title>The Global Catalogue of Microorganisms (GCM) 10K type strain sequencing project: providing services to taxonomists for standard genome sequencing and annotation.</title>
        <authorList>
            <consortium name="The Broad Institute Genomics Platform"/>
            <consortium name="The Broad Institute Genome Sequencing Center for Infectious Disease"/>
            <person name="Wu L."/>
            <person name="Ma J."/>
        </authorList>
    </citation>
    <scope>NUCLEOTIDE SEQUENCE [LARGE SCALE GENOMIC DNA]</scope>
    <source>
        <strain evidence="2">CGMCC 1.18439</strain>
    </source>
</reference>
<sequence>MQTNADQASTLEAQYVAESNMNYARSVLGDLQAIMDKRPGGSAYIKVPPNISLVTVRQDAANYCDNGAFSTSLPSYVQQELPPGLITTPTWCTLQPTTTGTGAAGVLAKYVTPEAYTDNLTSSEAASAQADPAAFWRDIFTNPQNRLARANAASFRLQPLGVLNMGNRYRFYVGVGDMASKGEAAGATRVLTARNNVAQGVWWFELGTGNLLNSVLHTDHHRAKSGATNSVPQINFVNQRFYGSVHTNESFLFQSGARTQFIGSGKRDRNGNPIEYKVTSAGCDNLPGLGVTAPDNFECTKSPKYYANVGGYPTIRRGTNTQLRTRLDGETDLQFDLNGDGVLEANAIDFSANYIALPTNSANQRAAAEGRGVDNNPLPDGSRGLNLTAAVNNLALYAGDAAGNPLATFSGGKWNEPSPTFQYINVESCTSGGWREVSREEYNSTPSEYRTTTSTWSGTRYFSSLTCATTQYRVDKDGSMAVKQNGSWIPNGKFNGVIYGNQINSVQGPQRRHNPTLGREDLAAAPPALASFSGITIAAERDINVLNDLTMSDPPCRMEVSTCSNAGKGKNMLGIYSQQGDIKISSTAPTDLMIHSALMTSLGEVGVTNYNQGNPKGDVHLRGALVESWYGAFGTVNGNTPMTGYGRDFTYDERYRDGIKPPFWPESPKWETETPNKGTRGLANLVITNQEAAKFR</sequence>
<evidence type="ECO:0000313" key="1">
    <source>
        <dbReference type="EMBL" id="GHG04445.1"/>
    </source>
</evidence>
<organism evidence="1 2">
    <name type="scientific">Deinococcus piscis</name>
    <dbReference type="NCBI Taxonomy" id="394230"/>
    <lineage>
        <taxon>Bacteria</taxon>
        <taxon>Thermotogati</taxon>
        <taxon>Deinococcota</taxon>
        <taxon>Deinococci</taxon>
        <taxon>Deinococcales</taxon>
        <taxon>Deinococcaceae</taxon>
        <taxon>Deinococcus</taxon>
    </lineage>
</organism>
<gene>
    <name evidence="1" type="ORF">GCM10017783_16330</name>
</gene>
<proteinExistence type="predicted"/>